<accession>A0A3B0XXK2</accession>
<gene>
    <name evidence="1" type="ORF">MNBD_GAMMA11-427</name>
</gene>
<name>A0A3B0XXK2_9ZZZZ</name>
<sequence length="126" mass="14607">MQYALIIILLSFTSNLYANKGKNYCEYKKGFVAHKQITDKNVSSYHWDERISSESNEQITTLYLTYKNGDTAIIEHKYCIMYNFEVSYLVADPDFSNSQKNIGKLMAQLFKQYAAKKVIFTPSLES</sequence>
<dbReference type="AlphaFoldDB" id="A0A3B0XXK2"/>
<evidence type="ECO:0000313" key="1">
    <source>
        <dbReference type="EMBL" id="VAW60916.1"/>
    </source>
</evidence>
<proteinExistence type="predicted"/>
<dbReference type="EMBL" id="UOFG01000134">
    <property type="protein sequence ID" value="VAW60916.1"/>
    <property type="molecule type" value="Genomic_DNA"/>
</dbReference>
<organism evidence="1">
    <name type="scientific">hydrothermal vent metagenome</name>
    <dbReference type="NCBI Taxonomy" id="652676"/>
    <lineage>
        <taxon>unclassified sequences</taxon>
        <taxon>metagenomes</taxon>
        <taxon>ecological metagenomes</taxon>
    </lineage>
</organism>
<reference evidence="1" key="1">
    <citation type="submission" date="2018-06" db="EMBL/GenBank/DDBJ databases">
        <authorList>
            <person name="Zhirakovskaya E."/>
        </authorList>
    </citation>
    <scope>NUCLEOTIDE SEQUENCE</scope>
</reference>
<feature type="non-terminal residue" evidence="1">
    <location>
        <position position="126"/>
    </location>
</feature>
<protein>
    <submittedName>
        <fullName evidence="1">Uncharacterized protein</fullName>
    </submittedName>
</protein>